<dbReference type="InterPro" id="IPR004175">
    <property type="entry name" value="RNA_CPDase"/>
</dbReference>
<keyword evidence="5" id="KW-1185">Reference proteome</keyword>
<evidence type="ECO:0000313" key="5">
    <source>
        <dbReference type="Proteomes" id="UP000658382"/>
    </source>
</evidence>
<dbReference type="Gene3D" id="3.90.1140.10">
    <property type="entry name" value="Cyclic phosphodiesterase"/>
    <property type="match status" value="1"/>
</dbReference>
<keyword evidence="1 2" id="KW-0378">Hydrolase</keyword>
<dbReference type="EC" id="3.1.4.58" evidence="2"/>
<dbReference type="GO" id="GO:0004113">
    <property type="term" value="F:2',3'-cyclic-nucleotide 3'-phosphodiesterase activity"/>
    <property type="evidence" value="ECO:0007669"/>
    <property type="project" value="InterPro"/>
</dbReference>
<dbReference type="SUPFAM" id="SSF55144">
    <property type="entry name" value="LigT-like"/>
    <property type="match status" value="1"/>
</dbReference>
<dbReference type="InterPro" id="IPR014051">
    <property type="entry name" value="Phosphoesterase_HXTX"/>
</dbReference>
<dbReference type="GO" id="GO:0008664">
    <property type="term" value="F:RNA 2',3'-cyclic 3'-phosphodiesterase activity"/>
    <property type="evidence" value="ECO:0007669"/>
    <property type="project" value="UniProtKB-EC"/>
</dbReference>
<comment type="caution">
    <text evidence="4">The sequence shown here is derived from an EMBL/GenBank/DDBJ whole genome shotgun (WGS) entry which is preliminary data.</text>
</comment>
<dbReference type="RefSeq" id="WP_188634081.1">
    <property type="nucleotide sequence ID" value="NZ_BMNQ01000069.1"/>
</dbReference>
<proteinExistence type="inferred from homology"/>
<gene>
    <name evidence="4" type="primary">ytlP</name>
    <name evidence="4" type="ORF">GCM10007063_31650</name>
</gene>
<comment type="function">
    <text evidence="2">Hydrolyzes RNA 2',3'-cyclic phosphodiester to an RNA 2'-phosphomonoester.</text>
</comment>
<reference evidence="4" key="1">
    <citation type="journal article" date="2014" name="Int. J. Syst. Evol. Microbiol.">
        <title>Complete genome sequence of Corynebacterium casei LMG S-19264T (=DSM 44701T), isolated from a smear-ripened cheese.</title>
        <authorList>
            <consortium name="US DOE Joint Genome Institute (JGI-PGF)"/>
            <person name="Walter F."/>
            <person name="Albersmeier A."/>
            <person name="Kalinowski J."/>
            <person name="Ruckert C."/>
        </authorList>
    </citation>
    <scope>NUCLEOTIDE SEQUENCE</scope>
    <source>
        <strain evidence="4">JCM 12580</strain>
    </source>
</reference>
<feature type="active site" description="Proton acceptor" evidence="2">
    <location>
        <position position="128"/>
    </location>
</feature>
<accession>A0A917Q206</accession>
<feature type="domain" description="Phosphoesterase HXTX" evidence="3">
    <location>
        <begin position="98"/>
        <end position="171"/>
    </location>
</feature>
<evidence type="ECO:0000256" key="1">
    <source>
        <dbReference type="ARBA" id="ARBA00022801"/>
    </source>
</evidence>
<feature type="short sequence motif" description="HXTX 2" evidence="2">
    <location>
        <begin position="128"/>
        <end position="131"/>
    </location>
</feature>
<dbReference type="InterPro" id="IPR009097">
    <property type="entry name" value="Cyclic_Pdiesterase"/>
</dbReference>
<organism evidence="4 5">
    <name type="scientific">Lentibacillus kapialis</name>
    <dbReference type="NCBI Taxonomy" id="340214"/>
    <lineage>
        <taxon>Bacteria</taxon>
        <taxon>Bacillati</taxon>
        <taxon>Bacillota</taxon>
        <taxon>Bacilli</taxon>
        <taxon>Bacillales</taxon>
        <taxon>Bacillaceae</taxon>
        <taxon>Lentibacillus</taxon>
    </lineage>
</organism>
<dbReference type="Pfam" id="PF02834">
    <property type="entry name" value="LigT_PEase"/>
    <property type="match status" value="2"/>
</dbReference>
<sequence length="183" mass="21373">MNFPHYFIAIPLPDSHKQLYAAWQQKLKNKLCYKQWPHPEDLHITLTFLGAVDETKLEALTQIMHDIENIPAFSLETGKLGTFGNPKKPRVLWADVERKRELVRLQEYVEDIALRVGFQPEKRAYNPHITLAKKCSGGNENFSDLKEHYTGQYRFNVKQVVIYRIHPEKNPKYHVTAIYNLAA</sequence>
<comment type="similarity">
    <text evidence="2">Belongs to the 2H phosphoesterase superfamily. ThpR family.</text>
</comment>
<reference evidence="4" key="2">
    <citation type="submission" date="2020-09" db="EMBL/GenBank/DDBJ databases">
        <authorList>
            <person name="Sun Q."/>
            <person name="Ohkuma M."/>
        </authorList>
    </citation>
    <scope>NUCLEOTIDE SEQUENCE</scope>
    <source>
        <strain evidence="4">JCM 12580</strain>
    </source>
</reference>
<evidence type="ECO:0000313" key="4">
    <source>
        <dbReference type="EMBL" id="GGK06747.1"/>
    </source>
</evidence>
<feature type="domain" description="Phosphoesterase HXTX" evidence="3">
    <location>
        <begin position="10"/>
        <end position="93"/>
    </location>
</feature>
<dbReference type="Proteomes" id="UP000658382">
    <property type="component" value="Unassembled WGS sequence"/>
</dbReference>
<protein>
    <recommendedName>
        <fullName evidence="2">RNA 2',3'-cyclic phosphodiesterase</fullName>
        <shortName evidence="2">RNA 2',3'-CPDase</shortName>
        <ecNumber evidence="2">3.1.4.58</ecNumber>
    </recommendedName>
</protein>
<dbReference type="PANTHER" id="PTHR35561">
    <property type="entry name" value="RNA 2',3'-CYCLIC PHOSPHODIESTERASE"/>
    <property type="match status" value="1"/>
</dbReference>
<name>A0A917Q206_9BACI</name>
<dbReference type="NCBIfam" id="TIGR02258">
    <property type="entry name" value="2_5_ligase"/>
    <property type="match status" value="1"/>
</dbReference>
<evidence type="ECO:0000259" key="3">
    <source>
        <dbReference type="Pfam" id="PF02834"/>
    </source>
</evidence>
<feature type="active site" description="Proton donor" evidence="2">
    <location>
        <position position="43"/>
    </location>
</feature>
<dbReference type="AlphaFoldDB" id="A0A917Q206"/>
<feature type="short sequence motif" description="HXTX 1" evidence="2">
    <location>
        <begin position="43"/>
        <end position="46"/>
    </location>
</feature>
<comment type="catalytic activity">
    <reaction evidence="2">
        <text>a 3'-end 2',3'-cyclophospho-ribonucleotide-RNA + H2O = a 3'-end 2'-phospho-ribonucleotide-RNA + H(+)</text>
        <dbReference type="Rhea" id="RHEA:11828"/>
        <dbReference type="Rhea" id="RHEA-COMP:10464"/>
        <dbReference type="Rhea" id="RHEA-COMP:17353"/>
        <dbReference type="ChEBI" id="CHEBI:15377"/>
        <dbReference type="ChEBI" id="CHEBI:15378"/>
        <dbReference type="ChEBI" id="CHEBI:83064"/>
        <dbReference type="ChEBI" id="CHEBI:173113"/>
        <dbReference type="EC" id="3.1.4.58"/>
    </reaction>
</comment>
<evidence type="ECO:0000256" key="2">
    <source>
        <dbReference type="HAMAP-Rule" id="MF_01940"/>
    </source>
</evidence>
<dbReference type="HAMAP" id="MF_01940">
    <property type="entry name" value="RNA_CPDase"/>
    <property type="match status" value="1"/>
</dbReference>
<dbReference type="PANTHER" id="PTHR35561:SF1">
    <property type="entry name" value="RNA 2',3'-CYCLIC PHOSPHODIESTERASE"/>
    <property type="match status" value="1"/>
</dbReference>
<dbReference type="EMBL" id="BMNQ01000069">
    <property type="protein sequence ID" value="GGK06747.1"/>
    <property type="molecule type" value="Genomic_DNA"/>
</dbReference>